<sequence length="33" mass="3723">TCHALLLLEILCALAGPKIRSFVYLGNEWRHQG</sequence>
<dbReference type="Gramene" id="TuG1812G0400001560.01.T04">
    <property type="protein sequence ID" value="TuG1812G0400001560.01.T04"/>
    <property type="gene ID" value="TuG1812G0400001560.01"/>
</dbReference>
<accession>A0A8R7Q3H8</accession>
<keyword evidence="1" id="KW-0732">Signal</keyword>
<gene>
    <name evidence="2" type="primary">LOC125551328</name>
</gene>
<dbReference type="AlphaFoldDB" id="A0A8R7Q3H8"/>
<dbReference type="Proteomes" id="UP000015106">
    <property type="component" value="Chromosome 4"/>
</dbReference>
<reference evidence="3" key="1">
    <citation type="journal article" date="2013" name="Nature">
        <title>Draft genome of the wheat A-genome progenitor Triticum urartu.</title>
        <authorList>
            <person name="Ling H.Q."/>
            <person name="Zhao S."/>
            <person name="Liu D."/>
            <person name="Wang J."/>
            <person name="Sun H."/>
            <person name="Zhang C."/>
            <person name="Fan H."/>
            <person name="Li D."/>
            <person name="Dong L."/>
            <person name="Tao Y."/>
            <person name="Gao C."/>
            <person name="Wu H."/>
            <person name="Li Y."/>
            <person name="Cui Y."/>
            <person name="Guo X."/>
            <person name="Zheng S."/>
            <person name="Wang B."/>
            <person name="Yu K."/>
            <person name="Liang Q."/>
            <person name="Yang W."/>
            <person name="Lou X."/>
            <person name="Chen J."/>
            <person name="Feng M."/>
            <person name="Jian J."/>
            <person name="Zhang X."/>
            <person name="Luo G."/>
            <person name="Jiang Y."/>
            <person name="Liu J."/>
            <person name="Wang Z."/>
            <person name="Sha Y."/>
            <person name="Zhang B."/>
            <person name="Wu H."/>
            <person name="Tang D."/>
            <person name="Shen Q."/>
            <person name="Xue P."/>
            <person name="Zou S."/>
            <person name="Wang X."/>
            <person name="Liu X."/>
            <person name="Wang F."/>
            <person name="Yang Y."/>
            <person name="An X."/>
            <person name="Dong Z."/>
            <person name="Zhang K."/>
            <person name="Zhang X."/>
            <person name="Luo M.C."/>
            <person name="Dvorak J."/>
            <person name="Tong Y."/>
            <person name="Wang J."/>
            <person name="Yang H."/>
            <person name="Li Z."/>
            <person name="Wang D."/>
            <person name="Zhang A."/>
            <person name="Wang J."/>
        </authorList>
    </citation>
    <scope>NUCLEOTIDE SEQUENCE</scope>
    <source>
        <strain evidence="3">cv. G1812</strain>
    </source>
</reference>
<evidence type="ECO:0000256" key="1">
    <source>
        <dbReference type="SAM" id="SignalP"/>
    </source>
</evidence>
<feature type="signal peptide" evidence="1">
    <location>
        <begin position="1"/>
        <end position="15"/>
    </location>
</feature>
<dbReference type="EnsemblPlants" id="TuG1812G0400001560.01.T04">
    <property type="protein sequence ID" value="TuG1812G0400001560.01.T04"/>
    <property type="gene ID" value="TuG1812G0400001560.01"/>
</dbReference>
<keyword evidence="3" id="KW-1185">Reference proteome</keyword>
<reference evidence="2" key="2">
    <citation type="submission" date="2018-03" db="EMBL/GenBank/DDBJ databases">
        <title>The Triticum urartu genome reveals the dynamic nature of wheat genome evolution.</title>
        <authorList>
            <person name="Ling H."/>
            <person name="Ma B."/>
            <person name="Shi X."/>
            <person name="Liu H."/>
            <person name="Dong L."/>
            <person name="Sun H."/>
            <person name="Cao Y."/>
            <person name="Gao Q."/>
            <person name="Zheng S."/>
            <person name="Li Y."/>
            <person name="Yu Y."/>
            <person name="Du H."/>
            <person name="Qi M."/>
            <person name="Li Y."/>
            <person name="Yu H."/>
            <person name="Cui Y."/>
            <person name="Wang N."/>
            <person name="Chen C."/>
            <person name="Wu H."/>
            <person name="Zhao Y."/>
            <person name="Zhang J."/>
            <person name="Li Y."/>
            <person name="Zhou W."/>
            <person name="Zhang B."/>
            <person name="Hu W."/>
            <person name="Eijk M."/>
            <person name="Tang J."/>
            <person name="Witsenboer H."/>
            <person name="Zhao S."/>
            <person name="Li Z."/>
            <person name="Zhang A."/>
            <person name="Wang D."/>
            <person name="Liang C."/>
        </authorList>
    </citation>
    <scope>NUCLEOTIDE SEQUENCE [LARGE SCALE GENOMIC DNA]</scope>
    <source>
        <strain evidence="2">cv. G1812</strain>
    </source>
</reference>
<name>A0A8R7Q3H8_TRIUA</name>
<proteinExistence type="predicted"/>
<reference evidence="2" key="3">
    <citation type="submission" date="2022-06" db="UniProtKB">
        <authorList>
            <consortium name="EnsemblPlants"/>
        </authorList>
    </citation>
    <scope>IDENTIFICATION</scope>
</reference>
<organism evidence="2 3">
    <name type="scientific">Triticum urartu</name>
    <name type="common">Red wild einkorn</name>
    <name type="synonym">Crithodium urartu</name>
    <dbReference type="NCBI Taxonomy" id="4572"/>
    <lineage>
        <taxon>Eukaryota</taxon>
        <taxon>Viridiplantae</taxon>
        <taxon>Streptophyta</taxon>
        <taxon>Embryophyta</taxon>
        <taxon>Tracheophyta</taxon>
        <taxon>Spermatophyta</taxon>
        <taxon>Magnoliopsida</taxon>
        <taxon>Liliopsida</taxon>
        <taxon>Poales</taxon>
        <taxon>Poaceae</taxon>
        <taxon>BOP clade</taxon>
        <taxon>Pooideae</taxon>
        <taxon>Triticodae</taxon>
        <taxon>Triticeae</taxon>
        <taxon>Triticinae</taxon>
        <taxon>Triticum</taxon>
    </lineage>
</organism>
<feature type="chain" id="PRO_5035719755" evidence="1">
    <location>
        <begin position="16"/>
        <end position="33"/>
    </location>
</feature>
<evidence type="ECO:0000313" key="3">
    <source>
        <dbReference type="Proteomes" id="UP000015106"/>
    </source>
</evidence>
<protein>
    <submittedName>
        <fullName evidence="2">Uncharacterized protein</fullName>
    </submittedName>
</protein>
<evidence type="ECO:0000313" key="2">
    <source>
        <dbReference type="EnsemblPlants" id="TuG1812G0400001560.01.T04"/>
    </source>
</evidence>